<evidence type="ECO:0000313" key="3">
    <source>
        <dbReference type="EnsemblPlants" id="HORVU.MOREX.r3.7HG0727290.1"/>
    </source>
</evidence>
<dbReference type="InterPro" id="IPR049152">
    <property type="entry name" value="EFR3-like_ARM"/>
</dbReference>
<name>F2E215_HORVV</name>
<dbReference type="PANTHER" id="PTHR46087:SF4">
    <property type="entry name" value="OS07G0205900 PROTEIN"/>
    <property type="match status" value="1"/>
</dbReference>
<reference evidence="4" key="2">
    <citation type="journal article" date="2012" name="Nature">
        <title>A physical, genetic and functional sequence assembly of the barley genome.</title>
        <authorList>
            <consortium name="The International Barley Genome Sequencing Consortium"/>
            <person name="Mayer K.F."/>
            <person name="Waugh R."/>
            <person name="Brown J.W."/>
            <person name="Schulman A."/>
            <person name="Langridge P."/>
            <person name="Platzer M."/>
            <person name="Fincher G.B."/>
            <person name="Muehlbauer G.J."/>
            <person name="Sato K."/>
            <person name="Close T.J."/>
            <person name="Wise R.P."/>
            <person name="Stein N."/>
        </authorList>
    </citation>
    <scope>NUCLEOTIDE SEQUENCE [LARGE SCALE GENOMIC DNA]</scope>
    <source>
        <strain evidence="4">cv. Morex</strain>
    </source>
</reference>
<dbReference type="Gramene" id="HORVU.MOREX.r3.7HG0727290.1">
    <property type="protein sequence ID" value="HORVU.MOREX.r3.7HG0727290.1"/>
    <property type="gene ID" value="HORVU.MOREX.r3.7HG0727290"/>
</dbReference>
<dbReference type="GeneID" id="123410976"/>
<dbReference type="EnsemblPlants" id="HORVU.MOREX.r3.7HG0727290.1">
    <property type="protein sequence ID" value="HORVU.MOREX.r3.7HG0727290.1"/>
    <property type="gene ID" value="HORVU.MOREX.r3.7HG0727290"/>
</dbReference>
<dbReference type="RefSeq" id="XP_044959831.1">
    <property type="nucleotide sequence ID" value="XM_045103896.1"/>
</dbReference>
<evidence type="ECO:0000313" key="2">
    <source>
        <dbReference type="EMBL" id="BAK01387.1"/>
    </source>
</evidence>
<protein>
    <submittedName>
        <fullName evidence="2">Predicted protein</fullName>
    </submittedName>
</protein>
<dbReference type="ExpressionAtlas" id="F2E215">
    <property type="expression patterns" value="baseline and differential"/>
</dbReference>
<evidence type="ECO:0000256" key="1">
    <source>
        <dbReference type="SAM" id="MobiDB-lite"/>
    </source>
</evidence>
<feature type="compositionally biased region" description="Polar residues" evidence="1">
    <location>
        <begin position="584"/>
        <end position="596"/>
    </location>
</feature>
<reference evidence="2" key="1">
    <citation type="journal article" date="2011" name="Plant Physiol.">
        <title>Comprehensive sequence analysis of 24,783 barley full-length cDNAs derived from 12 clone libraries.</title>
        <authorList>
            <person name="Matsumoto T."/>
            <person name="Tanaka T."/>
            <person name="Sakai H."/>
            <person name="Amano N."/>
            <person name="Kanamori H."/>
            <person name="Kurita K."/>
            <person name="Kikuta A."/>
            <person name="Kamiya K."/>
            <person name="Yamamoto M."/>
            <person name="Ikawa H."/>
            <person name="Fujii N."/>
            <person name="Hori K."/>
            <person name="Itoh T."/>
            <person name="Sato K."/>
        </authorList>
    </citation>
    <scope>NUCLEOTIDE SEQUENCE</scope>
    <source>
        <tissue evidence="2">Shoot and root</tissue>
    </source>
</reference>
<keyword evidence="4" id="KW-1185">Reference proteome</keyword>
<dbReference type="EMBL" id="AK370186">
    <property type="protein sequence ID" value="BAK01387.1"/>
    <property type="molecule type" value="mRNA"/>
</dbReference>
<reference evidence="3" key="3">
    <citation type="submission" date="2020-10" db="EMBL/GenBank/DDBJ databases">
        <authorList>
            <person name="Scholz U."/>
            <person name="Mascher M."/>
            <person name="Fiebig A."/>
        </authorList>
    </citation>
    <scope>NUCLEOTIDE SEQUENCE [LARGE SCALE GENOMIC DNA]</scope>
    <source>
        <strain evidence="3">cv. Morex</strain>
    </source>
</reference>
<dbReference type="Proteomes" id="UP000011116">
    <property type="component" value="Chromosome 7H"/>
</dbReference>
<gene>
    <name evidence="3" type="primary">LOC123410976</name>
</gene>
<dbReference type="InterPro" id="IPR016024">
    <property type="entry name" value="ARM-type_fold"/>
</dbReference>
<dbReference type="PANTHER" id="PTHR46087">
    <property type="entry name" value="PUTATIVE, EXPRESSED-RELATED"/>
    <property type="match status" value="1"/>
</dbReference>
<accession>F2E215</accession>
<feature type="compositionally biased region" description="Polar residues" evidence="1">
    <location>
        <begin position="565"/>
        <end position="575"/>
    </location>
</feature>
<reference evidence="3" key="4">
    <citation type="submission" date="2022-01" db="UniProtKB">
        <authorList>
            <consortium name="EnsemblPlants"/>
        </authorList>
    </citation>
    <scope>IDENTIFICATION</scope>
    <source>
        <strain evidence="3">subsp. vulgare</strain>
    </source>
</reference>
<feature type="region of interest" description="Disordered" evidence="1">
    <location>
        <begin position="558"/>
        <end position="615"/>
    </location>
</feature>
<dbReference type="Gramene" id="HORVU.MOREX.r2.7HG0603240.1">
    <property type="protein sequence ID" value="HORVU.MOREX.r2.7HG0603240.1"/>
    <property type="gene ID" value="HORVU.MOREX.r2.7HG0603240"/>
</dbReference>
<proteinExistence type="evidence at transcript level"/>
<organism evidence="2">
    <name type="scientific">Hordeum vulgare subsp. vulgare</name>
    <name type="common">Domesticated barley</name>
    <dbReference type="NCBI Taxonomy" id="112509"/>
    <lineage>
        <taxon>Eukaryota</taxon>
        <taxon>Viridiplantae</taxon>
        <taxon>Streptophyta</taxon>
        <taxon>Embryophyta</taxon>
        <taxon>Tracheophyta</taxon>
        <taxon>Spermatophyta</taxon>
        <taxon>Magnoliopsida</taxon>
        <taxon>Liliopsida</taxon>
        <taxon>Poales</taxon>
        <taxon>Poaceae</taxon>
        <taxon>BOP clade</taxon>
        <taxon>Pooideae</taxon>
        <taxon>Triticodae</taxon>
        <taxon>Triticeae</taxon>
        <taxon>Hordeinae</taxon>
        <taxon>Hordeum</taxon>
    </lineage>
</organism>
<evidence type="ECO:0000313" key="4">
    <source>
        <dbReference type="Proteomes" id="UP000011116"/>
    </source>
</evidence>
<dbReference type="AlphaFoldDB" id="F2E215"/>
<dbReference type="Pfam" id="PF21052">
    <property type="entry name" value="EFR3_ARM"/>
    <property type="match status" value="1"/>
</dbReference>
<sequence>MGVISRKVLPACGALCYFCPGLRARSRQPVKRYKKILAEIFPRTPDEEPNERRIGKLCEYAAKNPLRVPKITVYLEQRIYKELRTEQYGFAKVVMLIYRRLLVSCKEQMPLFASSLLSIVHTLLDQKRQDDMRIIGCETLFDFAVNQVDGTYQFNLEGLVPRLCELAQEAGEDERATSLRAAALQALSAMIWFMGELSHISSEFDNVVEVVLENYKPQRAQIDDQVTKVPDNEFAQEVPKTEENTSPFVITEIPSWESIVNPKGGVNLPTEDAKDPKLWSRICVHNMAKLSREATTFRRILESVFRCFGSSSSWSPDNGLALCVLLDMQLLVEHSGLNMHLLLSLLIKHIENKAMVKQPDMQLSIVEVAAILAEQSNAQASAATIGAISDLVRHLKRTFHITLGSKDAELVKRNEKFRKAIDECLVQLSKKVSDAGPVLDMMAVMLENIASTPVVARSTAAAVYRTAQIIAAVPNIQYQNKVFPEALFHQLLLTMIHPDHEARVAAHRIFAIVLVPSSVSPILQASATSQARARDMQRTLSRAVSVFSSSAAIFDKLKKDKHSDNSQGESKSNLHNVGEETGNAKRQNLPVSQSRRSSMRMPNFSMKKGPSMALRAPSSVRAPSIALRGPSMALRAPSMSVKEDKNSSSKSDDEMDTLLLKLSSRQITLLLTSIWAQAVSPENTPANYEAIAHTYSLLLLFSGCKASIFEALTQSFQVAFALRHYSLTEADSLPPSRRRSLFTLATAMTIFSSKAFNVAPLIPICKQMINDKTGDPFLHIVDESKLQAVKDSPEDPSKTYGSPEDNASALKALEAIEVSESQSRECIVSTIMNNIANIIDAELHSVRSQLLSDFAPDDMCPMSNQFFADSDEHSLSGSHENGHHEEAMLIDLGNDNDIFGEASESTATSATSVPTGDLMSIDQLLETVGADPTHHTERSQVSADMPFMEMTSQCEALTMGKQQKMSTFMSFQTNMQAAPLPSHQPNQMELALFHDPPVPQAGAQSTNPFADDNFKGYPEYMNTDNPQPADDPFQQHFLKLPASSPYDNFLRAAGC</sequence>
<dbReference type="SUPFAM" id="SSF48371">
    <property type="entry name" value="ARM repeat"/>
    <property type="match status" value="1"/>
</dbReference>
<dbReference type="PaxDb" id="4513-MLOC_44419.1"/>
<dbReference type="InterPro" id="IPR055296">
    <property type="entry name" value="SRL2-like"/>
</dbReference>